<dbReference type="PANTHER" id="PTHR37953:SF1">
    <property type="entry name" value="UPF0127 PROTEIN MJ1496"/>
    <property type="match status" value="1"/>
</dbReference>
<dbReference type="Proteomes" id="UP000053070">
    <property type="component" value="Unassembled WGS sequence"/>
</dbReference>
<sequence length="153" mass="16437">MAAALSLSACSQQAPAPAPEPSAEAGNTHPVSGLEVIPVTVTTDDGTHTFAAELADTPDAQQRGLMFRTEMAPDEAMIFPYDQPDIRSFWMRNTVLPLDIIFIDAEGRIINIADGVPYAENSVMSEREAIAVLELNQGRAEELGIGPGDLVEW</sequence>
<dbReference type="Pfam" id="PF02643">
    <property type="entry name" value="DUF192"/>
    <property type="match status" value="1"/>
</dbReference>
<dbReference type="EMBL" id="LBHC01000002">
    <property type="protein sequence ID" value="KLE32254.1"/>
    <property type="molecule type" value="Genomic_DNA"/>
</dbReference>
<dbReference type="OrthoDB" id="9808290at2"/>
<evidence type="ECO:0000313" key="3">
    <source>
        <dbReference type="Proteomes" id="UP000053070"/>
    </source>
</evidence>
<accession>A0A0G9MNU2</accession>
<dbReference type="AlphaFoldDB" id="A0A0G9MNU2"/>
<dbReference type="RefSeq" id="WP_047007637.1">
    <property type="nucleotide sequence ID" value="NZ_CP018097.1"/>
</dbReference>
<protein>
    <recommendedName>
        <fullName evidence="4">DUF192 domain-containing protein</fullName>
    </recommendedName>
</protein>
<comment type="caution">
    <text evidence="2">The sequence shown here is derived from an EMBL/GenBank/DDBJ whole genome shotgun (WGS) entry which is preliminary data.</text>
</comment>
<evidence type="ECO:0000313" key="2">
    <source>
        <dbReference type="EMBL" id="KLE32254.1"/>
    </source>
</evidence>
<evidence type="ECO:0000256" key="1">
    <source>
        <dbReference type="SAM" id="MobiDB-lite"/>
    </source>
</evidence>
<organism evidence="2 3">
    <name type="scientific">Aurantiacibacter gangjinensis</name>
    <dbReference type="NCBI Taxonomy" id="502682"/>
    <lineage>
        <taxon>Bacteria</taxon>
        <taxon>Pseudomonadati</taxon>
        <taxon>Pseudomonadota</taxon>
        <taxon>Alphaproteobacteria</taxon>
        <taxon>Sphingomonadales</taxon>
        <taxon>Erythrobacteraceae</taxon>
        <taxon>Aurantiacibacter</taxon>
    </lineage>
</organism>
<reference evidence="2 3" key="1">
    <citation type="submission" date="2015-04" db="EMBL/GenBank/DDBJ databases">
        <title>The draft genome sequence of Erythrobacr gangjinensis K7-2.</title>
        <authorList>
            <person name="Zhuang L."/>
            <person name="Liu Y."/>
            <person name="Shao Z."/>
        </authorList>
    </citation>
    <scope>NUCLEOTIDE SEQUENCE [LARGE SCALE GENOMIC DNA]</scope>
    <source>
        <strain evidence="2 3">K7-2</strain>
    </source>
</reference>
<dbReference type="InterPro" id="IPR003795">
    <property type="entry name" value="DUF192"/>
</dbReference>
<dbReference type="PATRIC" id="fig|502682.8.peg.2033"/>
<evidence type="ECO:0008006" key="4">
    <source>
        <dbReference type="Google" id="ProtNLM"/>
    </source>
</evidence>
<dbReference type="PANTHER" id="PTHR37953">
    <property type="entry name" value="UPF0127 PROTEIN MJ1496"/>
    <property type="match status" value="1"/>
</dbReference>
<dbReference type="Gene3D" id="2.60.120.1140">
    <property type="entry name" value="Protein of unknown function DUF192"/>
    <property type="match status" value="1"/>
</dbReference>
<dbReference type="InterPro" id="IPR038695">
    <property type="entry name" value="Saro_0823-like_sf"/>
</dbReference>
<feature type="region of interest" description="Disordered" evidence="1">
    <location>
        <begin position="1"/>
        <end position="30"/>
    </location>
</feature>
<proteinExistence type="predicted"/>
<dbReference type="STRING" id="502682.BMF35_a0996"/>
<name>A0A0G9MNU2_9SPHN</name>
<feature type="compositionally biased region" description="Low complexity" evidence="1">
    <location>
        <begin position="1"/>
        <end position="25"/>
    </location>
</feature>
<keyword evidence="3" id="KW-1185">Reference proteome</keyword>
<gene>
    <name evidence="2" type="ORF">AAW01_09955</name>
</gene>